<dbReference type="Gramene" id="KOM27855">
    <property type="protein sequence ID" value="KOM27855"/>
    <property type="gene ID" value="LR48_Vigan468s001700"/>
</dbReference>
<evidence type="ECO:0000313" key="9">
    <source>
        <dbReference type="Proteomes" id="UP000053144"/>
    </source>
</evidence>
<evidence type="ECO:0000256" key="5">
    <source>
        <dbReference type="ARBA" id="ARBA00023242"/>
    </source>
</evidence>
<dbReference type="InterPro" id="IPR003340">
    <property type="entry name" value="B3_DNA-bd"/>
</dbReference>
<gene>
    <name evidence="7" type="ORF">HKW66_Vig0090060</name>
    <name evidence="8" type="ORF">LR48_Vigan468s001700</name>
</gene>
<evidence type="ECO:0000256" key="6">
    <source>
        <dbReference type="SAM" id="MobiDB-lite"/>
    </source>
</evidence>
<name>A0A0L9TB67_PHAAN</name>
<organism evidence="8 9">
    <name type="scientific">Phaseolus angularis</name>
    <name type="common">Azuki bean</name>
    <name type="synonym">Vigna angularis</name>
    <dbReference type="NCBI Taxonomy" id="3914"/>
    <lineage>
        <taxon>Eukaryota</taxon>
        <taxon>Viridiplantae</taxon>
        <taxon>Streptophyta</taxon>
        <taxon>Embryophyta</taxon>
        <taxon>Tracheophyta</taxon>
        <taxon>Spermatophyta</taxon>
        <taxon>Magnoliopsida</taxon>
        <taxon>eudicotyledons</taxon>
        <taxon>Gunneridae</taxon>
        <taxon>Pentapetalae</taxon>
        <taxon>rosids</taxon>
        <taxon>fabids</taxon>
        <taxon>Fabales</taxon>
        <taxon>Fabaceae</taxon>
        <taxon>Papilionoideae</taxon>
        <taxon>50 kb inversion clade</taxon>
        <taxon>NPAAA clade</taxon>
        <taxon>indigoferoid/millettioid clade</taxon>
        <taxon>Phaseoleae</taxon>
        <taxon>Vigna</taxon>
    </lineage>
</organism>
<dbReference type="SUPFAM" id="SSF101936">
    <property type="entry name" value="DNA-binding pseudobarrel domain"/>
    <property type="match status" value="1"/>
</dbReference>
<keyword evidence="5" id="KW-0539">Nucleus</keyword>
<evidence type="ECO:0000313" key="7">
    <source>
        <dbReference type="EMBL" id="KAG2398513.1"/>
    </source>
</evidence>
<dbReference type="InterPro" id="IPR051442">
    <property type="entry name" value="B3_domain"/>
</dbReference>
<proteinExistence type="predicted"/>
<keyword evidence="4" id="KW-0804">Transcription</keyword>
<dbReference type="PANTHER" id="PTHR34269">
    <property type="entry name" value="TRANSCRIPTION FACTOR B3-DOMAIN FAMILY-RELATED"/>
    <property type="match status" value="1"/>
</dbReference>
<dbReference type="EMBL" id="JABFOF010000004">
    <property type="protein sequence ID" value="KAG2398513.1"/>
    <property type="molecule type" value="Genomic_DNA"/>
</dbReference>
<dbReference type="Proteomes" id="UP000743370">
    <property type="component" value="Unassembled WGS sequence"/>
</dbReference>
<dbReference type="AlphaFoldDB" id="A0A0L9TB67"/>
<evidence type="ECO:0000313" key="10">
    <source>
        <dbReference type="Proteomes" id="UP000743370"/>
    </source>
</evidence>
<keyword evidence="2" id="KW-0805">Transcription regulation</keyword>
<sequence>MQYQEITGFVESSHVSTDLSLSLASSENKSNERNRKGRKKKSMKMENDEWKCSTSLVLCENPWKIRKVLTTSDTGGLSRLLLREYVGENFMLPVLDAHAHRKVISGTGSSVSVWDVDTMSMHNLILKRWPSLNSFVLVGKWNRDFVLRRALNTGDEIGLLWDSFKHCFLFSVLKRNH</sequence>
<dbReference type="OrthoDB" id="1408268at2759"/>
<dbReference type="GO" id="GO:0003677">
    <property type="term" value="F:DNA binding"/>
    <property type="evidence" value="ECO:0007669"/>
    <property type="project" value="UniProtKB-KW"/>
</dbReference>
<dbReference type="InterPro" id="IPR015300">
    <property type="entry name" value="DNA-bd_pseudobarrel_sf"/>
</dbReference>
<evidence type="ECO:0000313" key="8">
    <source>
        <dbReference type="EMBL" id="KOM27855.1"/>
    </source>
</evidence>
<dbReference type="PANTHER" id="PTHR34269:SF11">
    <property type="entry name" value="B3 DOMAIN PROTEIN"/>
    <property type="match status" value="1"/>
</dbReference>
<dbReference type="Gene3D" id="2.40.330.10">
    <property type="entry name" value="DNA-binding pseudobarrel domain"/>
    <property type="match status" value="1"/>
</dbReference>
<accession>A0A0L9TB67</accession>
<evidence type="ECO:0000256" key="3">
    <source>
        <dbReference type="ARBA" id="ARBA00023125"/>
    </source>
</evidence>
<keyword evidence="3" id="KW-0238">DNA-binding</keyword>
<reference evidence="8" key="2">
    <citation type="submission" date="2015-02" db="EMBL/GenBank/DDBJ databases">
        <authorList>
            <person name="Chooi Y.-H."/>
        </authorList>
    </citation>
    <scope>NUCLEOTIDE SEQUENCE</scope>
    <source>
        <tissue evidence="8">Seedling</tissue>
    </source>
</reference>
<evidence type="ECO:0000256" key="2">
    <source>
        <dbReference type="ARBA" id="ARBA00023015"/>
    </source>
</evidence>
<evidence type="ECO:0000256" key="4">
    <source>
        <dbReference type="ARBA" id="ARBA00023163"/>
    </source>
</evidence>
<reference evidence="9" key="1">
    <citation type="journal article" date="2015" name="Proc. Natl. Acad. Sci. U.S.A.">
        <title>Genome sequencing of adzuki bean (Vigna angularis) provides insight into high starch and low fat accumulation and domestication.</title>
        <authorList>
            <person name="Yang K."/>
            <person name="Tian Z."/>
            <person name="Chen C."/>
            <person name="Luo L."/>
            <person name="Zhao B."/>
            <person name="Wang Z."/>
            <person name="Yu L."/>
            <person name="Li Y."/>
            <person name="Sun Y."/>
            <person name="Li W."/>
            <person name="Chen Y."/>
            <person name="Li Y."/>
            <person name="Zhang Y."/>
            <person name="Ai D."/>
            <person name="Zhao J."/>
            <person name="Shang C."/>
            <person name="Ma Y."/>
            <person name="Wu B."/>
            <person name="Wang M."/>
            <person name="Gao L."/>
            <person name="Sun D."/>
            <person name="Zhang P."/>
            <person name="Guo F."/>
            <person name="Wang W."/>
            <person name="Li Y."/>
            <person name="Wang J."/>
            <person name="Varshney R.K."/>
            <person name="Wang J."/>
            <person name="Ling H.Q."/>
            <person name="Wan P."/>
        </authorList>
    </citation>
    <scope>NUCLEOTIDE SEQUENCE</scope>
    <source>
        <strain evidence="9">cv. Jingnong 6</strain>
    </source>
</reference>
<feature type="region of interest" description="Disordered" evidence="6">
    <location>
        <begin position="21"/>
        <end position="46"/>
    </location>
</feature>
<dbReference type="CDD" id="cd10017">
    <property type="entry name" value="B3_DNA"/>
    <property type="match status" value="1"/>
</dbReference>
<dbReference type="GO" id="GO:0005634">
    <property type="term" value="C:nucleus"/>
    <property type="evidence" value="ECO:0007669"/>
    <property type="project" value="UniProtKB-SubCell"/>
</dbReference>
<reference evidence="7 10" key="3">
    <citation type="submission" date="2020-05" db="EMBL/GenBank/DDBJ databases">
        <title>Vigna angularis (adzuki bean) Var. LongXiaoDou No. 4 denovo assembly.</title>
        <authorList>
            <person name="Xiang H."/>
        </authorList>
    </citation>
    <scope>NUCLEOTIDE SEQUENCE [LARGE SCALE GENOMIC DNA]</scope>
    <source>
        <tissue evidence="7">Leaf</tissue>
    </source>
</reference>
<dbReference type="Proteomes" id="UP000053144">
    <property type="component" value="Unassembled WGS sequence"/>
</dbReference>
<protein>
    <recommendedName>
        <fullName evidence="11">TF-B3 domain-containing protein</fullName>
    </recommendedName>
</protein>
<evidence type="ECO:0000256" key="1">
    <source>
        <dbReference type="ARBA" id="ARBA00004123"/>
    </source>
</evidence>
<dbReference type="OMA" id="KMENDEW"/>
<comment type="subcellular location">
    <subcellularLocation>
        <location evidence="1">Nucleus</location>
    </subcellularLocation>
</comment>
<dbReference type="EMBL" id="KQ258399">
    <property type="protein sequence ID" value="KOM27855.1"/>
    <property type="molecule type" value="Genomic_DNA"/>
</dbReference>
<evidence type="ECO:0008006" key="11">
    <source>
        <dbReference type="Google" id="ProtNLM"/>
    </source>
</evidence>